<dbReference type="Gene3D" id="3.30.900.10">
    <property type="entry name" value="HORMA domain"/>
    <property type="match status" value="1"/>
</dbReference>
<dbReference type="AlphaFoldDB" id="S7PH21"/>
<accession>S7PH21</accession>
<dbReference type="GO" id="GO:0007094">
    <property type="term" value="P:mitotic spindle assembly checkpoint signaling"/>
    <property type="evidence" value="ECO:0007669"/>
    <property type="project" value="TreeGrafter"/>
</dbReference>
<dbReference type="InterPro" id="IPR036570">
    <property type="entry name" value="HORMA_dom_sf"/>
</dbReference>
<protein>
    <submittedName>
        <fullName evidence="3">Mitotic spindle assembly checkpoint protein MAD2A</fullName>
    </submittedName>
</protein>
<dbReference type="GO" id="GO:0005654">
    <property type="term" value="C:nucleoplasm"/>
    <property type="evidence" value="ECO:0007669"/>
    <property type="project" value="TreeGrafter"/>
</dbReference>
<name>S7PH21_MYOBR</name>
<dbReference type="PANTHER" id="PTHR11842:SF11">
    <property type="entry name" value="MITOTIC SPINDLE ASSEMBLY CHECKPOINT PROTEIN MAD2A"/>
    <property type="match status" value="1"/>
</dbReference>
<proteinExistence type="predicted"/>
<evidence type="ECO:0000313" key="3">
    <source>
        <dbReference type="EMBL" id="EPQ07352.1"/>
    </source>
</evidence>
<reference evidence="3 4" key="1">
    <citation type="journal article" date="2013" name="Nat. Commun.">
        <title>Genome analysis reveals insights into physiology and longevity of the Brandt's bat Myotis brandtii.</title>
        <authorList>
            <person name="Seim I."/>
            <person name="Fang X."/>
            <person name="Xiong Z."/>
            <person name="Lobanov A.V."/>
            <person name="Huang Z."/>
            <person name="Ma S."/>
            <person name="Feng Y."/>
            <person name="Turanov A.A."/>
            <person name="Zhu Y."/>
            <person name="Lenz T.L."/>
            <person name="Gerashchenko M.V."/>
            <person name="Fan D."/>
            <person name="Hee Yim S."/>
            <person name="Yao X."/>
            <person name="Jordan D."/>
            <person name="Xiong Y."/>
            <person name="Ma Y."/>
            <person name="Lyapunov A.N."/>
            <person name="Chen G."/>
            <person name="Kulakova O.I."/>
            <person name="Sun Y."/>
            <person name="Lee S.G."/>
            <person name="Bronson R.T."/>
            <person name="Moskalev A.A."/>
            <person name="Sunyaev S.R."/>
            <person name="Zhang G."/>
            <person name="Krogh A."/>
            <person name="Wang J."/>
            <person name="Gladyshev V.N."/>
        </authorList>
    </citation>
    <scope>NUCLEOTIDE SEQUENCE [LARGE SCALE GENOMIC DNA]</scope>
</reference>
<dbReference type="Proteomes" id="UP000052978">
    <property type="component" value="Unassembled WGS sequence"/>
</dbReference>
<evidence type="ECO:0000256" key="1">
    <source>
        <dbReference type="ARBA" id="ARBA00004123"/>
    </source>
</evidence>
<dbReference type="PANTHER" id="PTHR11842">
    <property type="entry name" value="MITOTIC SPINDLE ASSEMBLY CHECKPOINT PROTEIN MAD2"/>
    <property type="match status" value="1"/>
</dbReference>
<dbReference type="SUPFAM" id="SSF56019">
    <property type="entry name" value="The spindle assembly checkpoint protein mad2"/>
    <property type="match status" value="1"/>
</dbReference>
<evidence type="ECO:0000313" key="4">
    <source>
        <dbReference type="Proteomes" id="UP000052978"/>
    </source>
</evidence>
<comment type="subcellular location">
    <subcellularLocation>
        <location evidence="1">Nucleus</location>
    </subcellularLocation>
</comment>
<organism evidence="3 4">
    <name type="scientific">Myotis brandtii</name>
    <name type="common">Brandt's bat</name>
    <dbReference type="NCBI Taxonomy" id="109478"/>
    <lineage>
        <taxon>Eukaryota</taxon>
        <taxon>Metazoa</taxon>
        <taxon>Chordata</taxon>
        <taxon>Craniata</taxon>
        <taxon>Vertebrata</taxon>
        <taxon>Euteleostomi</taxon>
        <taxon>Mammalia</taxon>
        <taxon>Eutheria</taxon>
        <taxon>Laurasiatheria</taxon>
        <taxon>Chiroptera</taxon>
        <taxon>Yangochiroptera</taxon>
        <taxon>Vespertilionidae</taxon>
        <taxon>Myotis</taxon>
    </lineage>
</organism>
<keyword evidence="2" id="KW-0539">Nucleus</keyword>
<dbReference type="GO" id="GO:0000776">
    <property type="term" value="C:kinetochore"/>
    <property type="evidence" value="ECO:0007669"/>
    <property type="project" value="TreeGrafter"/>
</dbReference>
<sequence length="96" mass="11288">MKYINNVVEQLKDWLCKCLVQKLVVVILSIEISYSFDLLIYTDKDLVVPEKWEELGPQFINNCEQVRLHSFSTTIHKVNSMVAYKRLSMTGYETKQ</sequence>
<dbReference type="InterPro" id="IPR045091">
    <property type="entry name" value="Mad2-like"/>
</dbReference>
<keyword evidence="4" id="KW-1185">Reference proteome</keyword>
<evidence type="ECO:0000256" key="2">
    <source>
        <dbReference type="ARBA" id="ARBA00023242"/>
    </source>
</evidence>
<dbReference type="GO" id="GO:0005737">
    <property type="term" value="C:cytoplasm"/>
    <property type="evidence" value="ECO:0007669"/>
    <property type="project" value="TreeGrafter"/>
</dbReference>
<gene>
    <name evidence="3" type="ORF">D623_10032549</name>
</gene>
<dbReference type="EMBL" id="KE162186">
    <property type="protein sequence ID" value="EPQ07352.1"/>
    <property type="molecule type" value="Genomic_DNA"/>
</dbReference>